<dbReference type="EMBL" id="JAUDFV010000154">
    <property type="protein sequence ID" value="KAL2716222.1"/>
    <property type="molecule type" value="Genomic_DNA"/>
</dbReference>
<dbReference type="PROSITE" id="PS50082">
    <property type="entry name" value="WD_REPEATS_2"/>
    <property type="match status" value="1"/>
</dbReference>
<comment type="caution">
    <text evidence="6">The sequence shown here is derived from an EMBL/GenBank/DDBJ whole genome shotgun (WGS) entry which is preliminary data.</text>
</comment>
<evidence type="ECO:0000256" key="2">
    <source>
        <dbReference type="ARBA" id="ARBA00022490"/>
    </source>
</evidence>
<organism evidence="6 7">
    <name type="scientific">Vespula squamosa</name>
    <name type="common">Southern yellow jacket</name>
    <name type="synonym">Wasp</name>
    <dbReference type="NCBI Taxonomy" id="30214"/>
    <lineage>
        <taxon>Eukaryota</taxon>
        <taxon>Metazoa</taxon>
        <taxon>Ecdysozoa</taxon>
        <taxon>Arthropoda</taxon>
        <taxon>Hexapoda</taxon>
        <taxon>Insecta</taxon>
        <taxon>Pterygota</taxon>
        <taxon>Neoptera</taxon>
        <taxon>Endopterygota</taxon>
        <taxon>Hymenoptera</taxon>
        <taxon>Apocrita</taxon>
        <taxon>Aculeata</taxon>
        <taxon>Vespoidea</taxon>
        <taxon>Vespidae</taxon>
        <taxon>Vespinae</taxon>
        <taxon>Vespula</taxon>
    </lineage>
</organism>
<dbReference type="Proteomes" id="UP001607302">
    <property type="component" value="Unassembled WGS sequence"/>
</dbReference>
<dbReference type="PANTHER" id="PTHR12442:SF26">
    <property type="entry name" value="CYTOPLASMIC DYNEIN 2 INTERMEDIATE CHAIN 2"/>
    <property type="match status" value="1"/>
</dbReference>
<reference evidence="6 7" key="1">
    <citation type="journal article" date="2024" name="Ann. Entomol. Soc. Am.">
        <title>Genomic analyses of the southern and eastern yellowjacket wasps (Hymenoptera: Vespidae) reveal evolutionary signatures of social life.</title>
        <authorList>
            <person name="Catto M.A."/>
            <person name="Caine P.B."/>
            <person name="Orr S.E."/>
            <person name="Hunt B.G."/>
            <person name="Goodisman M.A.D."/>
        </authorList>
    </citation>
    <scope>NUCLEOTIDE SEQUENCE [LARGE SCALE GENOMIC DNA]</scope>
    <source>
        <strain evidence="6">233</strain>
        <tissue evidence="6">Head and thorax</tissue>
    </source>
</reference>
<dbReference type="Pfam" id="PF00400">
    <property type="entry name" value="WD40"/>
    <property type="match status" value="1"/>
</dbReference>
<dbReference type="AlphaFoldDB" id="A0ABD2A6G1"/>
<protein>
    <submittedName>
        <fullName evidence="6">WD repeat-containing protein 34-like</fullName>
    </submittedName>
</protein>
<dbReference type="SMART" id="SM00320">
    <property type="entry name" value="WD40"/>
    <property type="match status" value="4"/>
</dbReference>
<evidence type="ECO:0000256" key="4">
    <source>
        <dbReference type="ARBA" id="ARBA00022737"/>
    </source>
</evidence>
<dbReference type="InterPro" id="IPR036322">
    <property type="entry name" value="WD40_repeat_dom_sf"/>
</dbReference>
<feature type="repeat" description="WD" evidence="5">
    <location>
        <begin position="345"/>
        <end position="386"/>
    </location>
</feature>
<dbReference type="PROSITE" id="PS50294">
    <property type="entry name" value="WD_REPEATS_REGION"/>
    <property type="match status" value="1"/>
</dbReference>
<comment type="subcellular location">
    <subcellularLocation>
        <location evidence="1">Cytoplasm</location>
    </subcellularLocation>
</comment>
<dbReference type="Gene3D" id="2.130.10.10">
    <property type="entry name" value="YVTN repeat-like/Quinoprotein amine dehydrogenase"/>
    <property type="match status" value="1"/>
</dbReference>
<keyword evidence="2" id="KW-0963">Cytoplasm</keyword>
<evidence type="ECO:0000256" key="5">
    <source>
        <dbReference type="PROSITE-ProRule" id="PRU00221"/>
    </source>
</evidence>
<evidence type="ECO:0000313" key="7">
    <source>
        <dbReference type="Proteomes" id="UP001607302"/>
    </source>
</evidence>
<evidence type="ECO:0000256" key="1">
    <source>
        <dbReference type="ARBA" id="ARBA00004496"/>
    </source>
</evidence>
<dbReference type="GO" id="GO:0005737">
    <property type="term" value="C:cytoplasm"/>
    <property type="evidence" value="ECO:0007669"/>
    <property type="project" value="UniProtKB-SubCell"/>
</dbReference>
<sequence>MFKNESFDTVGFESQVSIAKPEVSANVQTTEIAYSSSQVQTAEKKNAETQTVQEQAKTPNIDYNKLASFLKRVTPSLLEALDEAYNTNAFEDYDIETTKNASANLQLLERLNTVEESDKQTKISDLSWSIAGGTLVVSHSVVYHENWCDHLSKIQFYSLSREDKLSDISNKTLEVNSCVTTLSYHPVEPSILAAGLFNGDVLVWNLRNDDSVTPIQLYTHGDTVSQIYWKPRTMSDVSILVSSSRDGYIIVNKLMANFTTTRLHKRFKIIKEHNPIENSRPRSAGGTRERAAEAGLCITSFDFSWKDPNIFIVGTLCGGIYKCSLDRMSLIEGDENLSDPVIDEYERHEGSITCVKCSPSRNLFVTSGTNKDIRIYDLDQNVSQYSISLESTVIGLTWIIGNQDIFATFGAGNAIKFYNVTDGKAVTNIKVELTSEANISNISLNSKRDILGIGDIQGHLEIWKVPRQLF</sequence>
<dbReference type="PANTHER" id="PTHR12442">
    <property type="entry name" value="DYNEIN INTERMEDIATE CHAIN"/>
    <property type="match status" value="1"/>
</dbReference>
<keyword evidence="4" id="KW-0677">Repeat</keyword>
<name>A0ABD2A6G1_VESSQ</name>
<dbReference type="InterPro" id="IPR050687">
    <property type="entry name" value="Dynein_IC"/>
</dbReference>
<dbReference type="InterPro" id="IPR015943">
    <property type="entry name" value="WD40/YVTN_repeat-like_dom_sf"/>
</dbReference>
<keyword evidence="7" id="KW-1185">Reference proteome</keyword>
<dbReference type="InterPro" id="IPR001680">
    <property type="entry name" value="WD40_rpt"/>
</dbReference>
<evidence type="ECO:0000256" key="3">
    <source>
        <dbReference type="ARBA" id="ARBA00022574"/>
    </source>
</evidence>
<evidence type="ECO:0000313" key="6">
    <source>
        <dbReference type="EMBL" id="KAL2716222.1"/>
    </source>
</evidence>
<keyword evidence="3 5" id="KW-0853">WD repeat</keyword>
<accession>A0ABD2A6G1</accession>
<gene>
    <name evidence="6" type="ORF">V1478_013898</name>
</gene>
<proteinExistence type="predicted"/>
<dbReference type="SUPFAM" id="SSF50978">
    <property type="entry name" value="WD40 repeat-like"/>
    <property type="match status" value="1"/>
</dbReference>